<dbReference type="AlphaFoldDB" id="A0A6J5UQS4"/>
<organism evidence="2 3">
    <name type="scientific">Prunus armeniaca</name>
    <name type="common">Apricot</name>
    <name type="synonym">Armeniaca vulgaris</name>
    <dbReference type="NCBI Taxonomy" id="36596"/>
    <lineage>
        <taxon>Eukaryota</taxon>
        <taxon>Viridiplantae</taxon>
        <taxon>Streptophyta</taxon>
        <taxon>Embryophyta</taxon>
        <taxon>Tracheophyta</taxon>
        <taxon>Spermatophyta</taxon>
        <taxon>Magnoliopsida</taxon>
        <taxon>eudicotyledons</taxon>
        <taxon>Gunneridae</taxon>
        <taxon>Pentapetalae</taxon>
        <taxon>rosids</taxon>
        <taxon>fabids</taxon>
        <taxon>Rosales</taxon>
        <taxon>Rosaceae</taxon>
        <taxon>Amygdaloideae</taxon>
        <taxon>Amygdaleae</taxon>
        <taxon>Prunus</taxon>
    </lineage>
</organism>
<protein>
    <submittedName>
        <fullName evidence="2">Uncharacterized protein</fullName>
    </submittedName>
</protein>
<feature type="transmembrane region" description="Helical" evidence="1">
    <location>
        <begin position="67"/>
        <end position="96"/>
    </location>
</feature>
<dbReference type="EMBL" id="CAEKDK010000004">
    <property type="protein sequence ID" value="CAB4278372.1"/>
    <property type="molecule type" value="Genomic_DNA"/>
</dbReference>
<name>A0A6J5UQS4_PRUAR</name>
<keyword evidence="1" id="KW-0472">Membrane</keyword>
<evidence type="ECO:0000313" key="3">
    <source>
        <dbReference type="Proteomes" id="UP000507222"/>
    </source>
</evidence>
<evidence type="ECO:0000313" key="2">
    <source>
        <dbReference type="EMBL" id="CAB4278372.1"/>
    </source>
</evidence>
<keyword evidence="1" id="KW-0812">Transmembrane</keyword>
<keyword evidence="1" id="KW-1133">Transmembrane helix</keyword>
<proteinExistence type="predicted"/>
<dbReference type="Proteomes" id="UP000507222">
    <property type="component" value="Unassembled WGS sequence"/>
</dbReference>
<evidence type="ECO:0000256" key="1">
    <source>
        <dbReference type="SAM" id="Phobius"/>
    </source>
</evidence>
<sequence length="97" mass="10807">MSGFEHFYMPIDAHCFLSSNKLLDIHKAALPQGLSNMYFGAWLGISTEITVKCQAPIVYPNLPTIEYWLYFSSISLLVATLGICDVINCIIAMSIVM</sequence>
<gene>
    <name evidence="2" type="ORF">CURHAP_LOCUS29157</name>
</gene>
<reference evidence="2 3" key="1">
    <citation type="submission" date="2020-05" db="EMBL/GenBank/DDBJ databases">
        <authorList>
            <person name="Campoy J."/>
            <person name="Schneeberger K."/>
            <person name="Spophaly S."/>
        </authorList>
    </citation>
    <scope>NUCLEOTIDE SEQUENCE [LARGE SCALE GENOMIC DNA]</scope>
    <source>
        <strain evidence="2">PruArmRojPasFocal</strain>
    </source>
</reference>
<accession>A0A6J5UQS4</accession>